<dbReference type="Gene3D" id="2.10.109.10">
    <property type="entry name" value="Umud Fragment, subunit A"/>
    <property type="match status" value="1"/>
</dbReference>
<dbReference type="InterPro" id="IPR050077">
    <property type="entry name" value="LexA_repressor"/>
</dbReference>
<evidence type="ECO:0000259" key="1">
    <source>
        <dbReference type="Pfam" id="PF01726"/>
    </source>
</evidence>
<protein>
    <submittedName>
        <fullName evidence="2">LexA family transcriptional regulator</fullName>
    </submittedName>
</protein>
<keyword evidence="3" id="KW-1185">Reference proteome</keyword>
<dbReference type="RefSeq" id="WP_103080339.1">
    <property type="nucleotide sequence ID" value="NZ_CP021850.1"/>
</dbReference>
<dbReference type="AlphaFoldDB" id="A0A2K2FQ98"/>
<evidence type="ECO:0000313" key="3">
    <source>
        <dbReference type="Proteomes" id="UP000236151"/>
    </source>
</evidence>
<dbReference type="InterPro" id="IPR006199">
    <property type="entry name" value="LexA_DNA-bd_dom"/>
</dbReference>
<dbReference type="GO" id="GO:0004252">
    <property type="term" value="F:serine-type endopeptidase activity"/>
    <property type="evidence" value="ECO:0007669"/>
    <property type="project" value="InterPro"/>
</dbReference>
<evidence type="ECO:0000313" key="2">
    <source>
        <dbReference type="EMBL" id="PNU00957.1"/>
    </source>
</evidence>
<sequence length="211" mass="23716">MNFDFNSLTSKQKKVYSVIEAFIREKGIPPTVREIGELAGEKTPGAVQGILNRLEKKGVIKREVGMARSIQLATNDSHYLKPTFVPEVKKVSKRTLNDLLSVYNVLHYHPLSPSILGKYDNCILVDYKNCILPESNHQEDIMLLVCRDAELSEGDTVLAVYENHALLRKYYPADVPGYIKLVADLDLLGKDIFSTDEVSIVGKLVGMIMKY</sequence>
<dbReference type="SUPFAM" id="SSF51306">
    <property type="entry name" value="LexA/Signal peptidase"/>
    <property type="match status" value="1"/>
</dbReference>
<reference evidence="3" key="1">
    <citation type="submission" date="2017-06" db="EMBL/GenBank/DDBJ databases">
        <title>Investigating the central metabolism of Clostridium thermosuccinogenes.</title>
        <authorList>
            <person name="Koendjbiharie J.G."/>
            <person name="Van Kranenburg R."/>
            <person name="Vriesendorp B."/>
        </authorList>
    </citation>
    <scope>NUCLEOTIDE SEQUENCE [LARGE SCALE GENOMIC DNA]</scope>
    <source>
        <strain evidence="3">DSM 5806</strain>
    </source>
</reference>
<dbReference type="SUPFAM" id="SSF46785">
    <property type="entry name" value="Winged helix' DNA-binding domain"/>
    <property type="match status" value="1"/>
</dbReference>
<gene>
    <name evidence="2" type="ORF">CDQ84_03510</name>
</gene>
<dbReference type="OrthoDB" id="2187688at2"/>
<feature type="domain" description="LexA repressor DNA-binding" evidence="1">
    <location>
        <begin position="7"/>
        <end position="68"/>
    </location>
</feature>
<dbReference type="Proteomes" id="UP000236151">
    <property type="component" value="Unassembled WGS sequence"/>
</dbReference>
<dbReference type="EMBL" id="NIOJ01000005">
    <property type="protein sequence ID" value="PNU00957.1"/>
    <property type="molecule type" value="Genomic_DNA"/>
</dbReference>
<dbReference type="PANTHER" id="PTHR33516:SF2">
    <property type="entry name" value="LEXA REPRESSOR-RELATED"/>
    <property type="match status" value="1"/>
</dbReference>
<dbReference type="GO" id="GO:0006508">
    <property type="term" value="P:proteolysis"/>
    <property type="evidence" value="ECO:0007669"/>
    <property type="project" value="InterPro"/>
</dbReference>
<dbReference type="InterPro" id="IPR036286">
    <property type="entry name" value="LexA/Signal_pep-like_sf"/>
</dbReference>
<name>A0A2K2FQ98_9CLOT</name>
<dbReference type="InterPro" id="IPR036390">
    <property type="entry name" value="WH_DNA-bd_sf"/>
</dbReference>
<dbReference type="KEGG" id="cthd:CDO33_00870"/>
<dbReference type="Pfam" id="PF01726">
    <property type="entry name" value="LexA_DNA_bind"/>
    <property type="match status" value="1"/>
</dbReference>
<dbReference type="Gene3D" id="1.10.10.10">
    <property type="entry name" value="Winged helix-like DNA-binding domain superfamily/Winged helix DNA-binding domain"/>
    <property type="match status" value="1"/>
</dbReference>
<dbReference type="InterPro" id="IPR036388">
    <property type="entry name" value="WH-like_DNA-bd_sf"/>
</dbReference>
<dbReference type="PANTHER" id="PTHR33516">
    <property type="entry name" value="LEXA REPRESSOR"/>
    <property type="match status" value="1"/>
</dbReference>
<organism evidence="2 3">
    <name type="scientific">Clostridium thermosuccinogenes</name>
    <dbReference type="NCBI Taxonomy" id="84032"/>
    <lineage>
        <taxon>Bacteria</taxon>
        <taxon>Bacillati</taxon>
        <taxon>Bacillota</taxon>
        <taxon>Clostridia</taxon>
        <taxon>Eubacteriales</taxon>
        <taxon>Clostridiaceae</taxon>
        <taxon>Clostridium</taxon>
    </lineage>
</organism>
<proteinExistence type="predicted"/>
<comment type="caution">
    <text evidence="2">The sequence shown here is derived from an EMBL/GenBank/DDBJ whole genome shotgun (WGS) entry which is preliminary data.</text>
</comment>
<accession>A0A2K2FQ98</accession>